<dbReference type="Pfam" id="PF17963">
    <property type="entry name" value="Big_9"/>
    <property type="match status" value="1"/>
</dbReference>
<name>A0A383WID1_TETOB</name>
<dbReference type="AlphaFoldDB" id="A0A383WID1"/>
<evidence type="ECO:0008006" key="4">
    <source>
        <dbReference type="Google" id="ProtNLM"/>
    </source>
</evidence>
<feature type="signal peptide" evidence="1">
    <location>
        <begin position="1"/>
        <end position="30"/>
    </location>
</feature>
<evidence type="ECO:0000256" key="1">
    <source>
        <dbReference type="SAM" id="SignalP"/>
    </source>
</evidence>
<evidence type="ECO:0000313" key="3">
    <source>
        <dbReference type="Proteomes" id="UP000256970"/>
    </source>
</evidence>
<keyword evidence="1" id="KW-0732">Signal</keyword>
<proteinExistence type="predicted"/>
<accession>A0A383WID1</accession>
<evidence type="ECO:0000313" key="2">
    <source>
        <dbReference type="EMBL" id="SZX77235.1"/>
    </source>
</evidence>
<reference evidence="2 3" key="1">
    <citation type="submission" date="2016-10" db="EMBL/GenBank/DDBJ databases">
        <authorList>
            <person name="Cai Z."/>
        </authorList>
    </citation>
    <scope>NUCLEOTIDE SEQUENCE [LARGE SCALE GENOMIC DNA]</scope>
</reference>
<gene>
    <name evidence="2" type="ORF">BQ4739_LOCUS17598</name>
</gene>
<protein>
    <recommendedName>
        <fullName evidence="4">Cadherin domain-containing protein</fullName>
    </recommendedName>
</protein>
<organism evidence="2 3">
    <name type="scientific">Tetradesmus obliquus</name>
    <name type="common">Green alga</name>
    <name type="synonym">Acutodesmus obliquus</name>
    <dbReference type="NCBI Taxonomy" id="3088"/>
    <lineage>
        <taxon>Eukaryota</taxon>
        <taxon>Viridiplantae</taxon>
        <taxon>Chlorophyta</taxon>
        <taxon>core chlorophytes</taxon>
        <taxon>Chlorophyceae</taxon>
        <taxon>CS clade</taxon>
        <taxon>Sphaeropleales</taxon>
        <taxon>Scenedesmaceae</taxon>
        <taxon>Tetradesmus</taxon>
    </lineage>
</organism>
<dbReference type="Proteomes" id="UP000256970">
    <property type="component" value="Unassembled WGS sequence"/>
</dbReference>
<sequence>MLHHLSSWGAAAVWLHLFLALAAVPSGAQERVVTVTTAAAAAAAPAAGVAPATIIVQLQPIPFTVADDKFVFSWEPGTTQRAVLQVLANDTGTNLTITAVKVPSTVRGSVFIPPANNKVIVYRVAPYSGGVYTDTFSYDAVDAFDPTPKTAQVQVIVGPGALPPPRGAKPDQYVIPGTAGQTLTKKLEVLQNDIGNGLLIIDITPLPVGKTLTGKAQIDAGSKSITYTVQDYNGVPFAEAFRYRVTDPSLPPGTVGKVTGARVDIKVGGSSPGQPLLAVNDAFTLNLKTGSTGKSWDLPVLLNDKGIGMFVDSFSKGSSFKGDLSIPVGKQSVKYTLSLVENGYDGAPITESFSYTVKNSSGASAQANVLVNVSPEALSANPDVYNLKLDAGGNLPPTILDLFANDTGNILSANLTSIGLPYGDLVWNQAKSYYVYTIKGYSGPSYSFDIEYTISDGDGNSDSTTAVVSVDASAVKIPVELTDNTYTGNVTTGFTFTAKLFVLDDDTPADTLRITAVENIGTPKGSAAVGTGGKWIVYTLPNSGFLAGVKFTDRFRYSAVNGTDPKVYTAGISLTITIVADG</sequence>
<dbReference type="EMBL" id="FNXT01001278">
    <property type="protein sequence ID" value="SZX77235.1"/>
    <property type="molecule type" value="Genomic_DNA"/>
</dbReference>
<keyword evidence="3" id="KW-1185">Reference proteome</keyword>
<feature type="chain" id="PRO_5016781382" description="Cadherin domain-containing protein" evidence="1">
    <location>
        <begin position="31"/>
        <end position="582"/>
    </location>
</feature>